<dbReference type="OrthoDB" id="1894615at2"/>
<geneLocation type="plasmid" evidence="5">
    <name>pbeh6</name>
</geneLocation>
<evidence type="ECO:0000313" key="5">
    <source>
        <dbReference type="Proteomes" id="UP000036202"/>
    </source>
</evidence>
<dbReference type="GO" id="GO:0003677">
    <property type="term" value="F:DNA binding"/>
    <property type="evidence" value="ECO:0007669"/>
    <property type="project" value="UniProtKB-KW"/>
</dbReference>
<gene>
    <name evidence="4" type="ORF">BEH_26535</name>
</gene>
<dbReference type="EMBL" id="CP015328">
    <property type="protein sequence ID" value="AWG44345.1"/>
    <property type="molecule type" value="Genomic_DNA"/>
</dbReference>
<dbReference type="InterPro" id="IPR047057">
    <property type="entry name" value="MerR_fam"/>
</dbReference>
<proteinExistence type="predicted"/>
<dbReference type="Gene3D" id="1.10.1660.10">
    <property type="match status" value="1"/>
</dbReference>
<evidence type="ECO:0000259" key="3">
    <source>
        <dbReference type="PROSITE" id="PS50937"/>
    </source>
</evidence>
<evidence type="ECO:0000313" key="4">
    <source>
        <dbReference type="EMBL" id="AWG44345.1"/>
    </source>
</evidence>
<feature type="domain" description="HTH merR-type" evidence="3">
    <location>
        <begin position="5"/>
        <end position="74"/>
    </location>
</feature>
<dbReference type="Gene3D" id="6.10.250.360">
    <property type="match status" value="1"/>
</dbReference>
<protein>
    <recommendedName>
        <fullName evidence="3">HTH merR-type domain-containing protein</fullName>
    </recommendedName>
</protein>
<dbReference type="RefSeq" id="WP_046218370.1">
    <property type="nucleotide sequence ID" value="NZ_CP015328.1"/>
</dbReference>
<dbReference type="KEGG" id="beo:BEH_26535"/>
<organism evidence="4 5">
    <name type="scientific">Priestia filamentosa</name>
    <dbReference type="NCBI Taxonomy" id="1402861"/>
    <lineage>
        <taxon>Bacteria</taxon>
        <taxon>Bacillati</taxon>
        <taxon>Bacillota</taxon>
        <taxon>Bacilli</taxon>
        <taxon>Bacillales</taxon>
        <taxon>Bacillaceae</taxon>
        <taxon>Priestia</taxon>
    </lineage>
</organism>
<dbReference type="InterPro" id="IPR000551">
    <property type="entry name" value="MerR-type_HTH_dom"/>
</dbReference>
<dbReference type="PANTHER" id="PTHR30204">
    <property type="entry name" value="REDOX-CYCLING DRUG-SENSING TRANSCRIPTIONAL ACTIVATOR SOXR"/>
    <property type="match status" value="1"/>
</dbReference>
<dbReference type="PANTHER" id="PTHR30204:SF96">
    <property type="entry name" value="CHROMOSOME-ANCHORING PROTEIN RACA"/>
    <property type="match status" value="1"/>
</dbReference>
<accession>A0A2S1LZW2</accession>
<name>A0A2S1LZW2_9BACI</name>
<dbReference type="SMART" id="SM00422">
    <property type="entry name" value="HTH_MERR"/>
    <property type="match status" value="1"/>
</dbReference>
<dbReference type="PROSITE" id="PS00552">
    <property type="entry name" value="HTH_MERR_1"/>
    <property type="match status" value="1"/>
</dbReference>
<feature type="coiled-coil region" evidence="2">
    <location>
        <begin position="86"/>
        <end position="117"/>
    </location>
</feature>
<evidence type="ECO:0000256" key="1">
    <source>
        <dbReference type="ARBA" id="ARBA00023125"/>
    </source>
</evidence>
<keyword evidence="1" id="KW-0238">DNA-binding</keyword>
<dbReference type="Proteomes" id="UP000036202">
    <property type="component" value="Plasmid pbeh6"/>
</dbReference>
<dbReference type="AlphaFoldDB" id="A0A2S1LZW2"/>
<reference evidence="4 5" key="1">
    <citation type="journal article" date="2015" name="PLoS ONE">
        <title>Genome Sequence of Bacillus endophyticus and Analysis of Its Companion Mechanism in the Ketogulonigenium vulgare-Bacillus Strain Consortium.</title>
        <authorList>
            <person name="Jia N."/>
            <person name="Du J."/>
            <person name="Ding M.Z."/>
            <person name="Gao F."/>
            <person name="Yuan Y.J."/>
        </authorList>
    </citation>
    <scope>NUCLEOTIDE SEQUENCE [LARGE SCALE GENOMIC DNA]</scope>
    <source>
        <strain evidence="4 5">Hbe603</strain>
        <plasmid evidence="5">pbeh6</plasmid>
    </source>
</reference>
<dbReference type="Pfam" id="PF13411">
    <property type="entry name" value="MerR_1"/>
    <property type="match status" value="1"/>
</dbReference>
<keyword evidence="2" id="KW-0175">Coiled coil</keyword>
<sequence>MKKEYLTIGDLAKLANITVRTLRYYDNIGLLKPTDYKEGGHRLYSLEDYKRLQQIQSLKFLGFSLKSIQDLLVESYTEQKNLDEAINFKKRELLAQKEEIQRTINQLEHMKRIITDKTEVDLSLFCFVLYAMIWEETSLDTYSDIKDTLYNISDSERLALDKIYFELYTKLKKLVAQESNPTSSEAQDLIESILENVKRTVSPQDKNMITPLSEGNFYNPFTNKEIIFLEEAKQYYLQRKG</sequence>
<dbReference type="PROSITE" id="PS50937">
    <property type="entry name" value="HTH_MERR_2"/>
    <property type="match status" value="1"/>
</dbReference>
<keyword evidence="5" id="KW-1185">Reference proteome</keyword>
<dbReference type="GO" id="GO:0003700">
    <property type="term" value="F:DNA-binding transcription factor activity"/>
    <property type="evidence" value="ECO:0007669"/>
    <property type="project" value="InterPro"/>
</dbReference>
<dbReference type="CDD" id="cd01106">
    <property type="entry name" value="HTH_TipAL-Mta"/>
    <property type="match status" value="1"/>
</dbReference>
<evidence type="ECO:0000256" key="2">
    <source>
        <dbReference type="SAM" id="Coils"/>
    </source>
</evidence>
<dbReference type="InterPro" id="IPR009061">
    <property type="entry name" value="DNA-bd_dom_put_sf"/>
</dbReference>
<keyword evidence="4" id="KW-0614">Plasmid</keyword>
<dbReference type="SUPFAM" id="SSF46955">
    <property type="entry name" value="Putative DNA-binding domain"/>
    <property type="match status" value="1"/>
</dbReference>
<dbReference type="PRINTS" id="PR00040">
    <property type="entry name" value="HTHMERR"/>
</dbReference>